<dbReference type="AlphaFoldDB" id="F0ZSV9"/>
<dbReference type="Proteomes" id="UP000001064">
    <property type="component" value="Unassembled WGS sequence"/>
</dbReference>
<evidence type="ECO:0000256" key="2">
    <source>
        <dbReference type="ARBA" id="ARBA00008352"/>
    </source>
</evidence>
<dbReference type="PANTHER" id="PTHR15367">
    <property type="entry name" value="DNA-DIRECTED RNA POLYMERASE III"/>
    <property type="match status" value="1"/>
</dbReference>
<dbReference type="GO" id="GO:0006383">
    <property type="term" value="P:transcription by RNA polymerase III"/>
    <property type="evidence" value="ECO:0007669"/>
    <property type="project" value="InterPro"/>
</dbReference>
<dbReference type="RefSeq" id="XP_003290495.1">
    <property type="nucleotide sequence ID" value="XM_003290447.1"/>
</dbReference>
<feature type="region of interest" description="Disordered" evidence="4">
    <location>
        <begin position="1"/>
        <end position="33"/>
    </location>
</feature>
<evidence type="ECO:0008006" key="7">
    <source>
        <dbReference type="Google" id="ProtNLM"/>
    </source>
</evidence>
<evidence type="ECO:0000313" key="6">
    <source>
        <dbReference type="Proteomes" id="UP000001064"/>
    </source>
</evidence>
<dbReference type="EMBL" id="GL871164">
    <property type="protein sequence ID" value="EGC32977.1"/>
    <property type="molecule type" value="Genomic_DNA"/>
</dbReference>
<dbReference type="STRING" id="5786.F0ZSV9"/>
<dbReference type="GO" id="GO:0005666">
    <property type="term" value="C:RNA polymerase III complex"/>
    <property type="evidence" value="ECO:0000318"/>
    <property type="project" value="GO_Central"/>
</dbReference>
<dbReference type="OrthoDB" id="20830at2759"/>
<comment type="similarity">
    <text evidence="2">Belongs to the eukaryotic RPC7 RNA polymerase subunit family.</text>
</comment>
<evidence type="ECO:0000256" key="4">
    <source>
        <dbReference type="SAM" id="MobiDB-lite"/>
    </source>
</evidence>
<comment type="subcellular location">
    <subcellularLocation>
        <location evidence="1">Nucleus</location>
    </subcellularLocation>
</comment>
<dbReference type="PANTHER" id="PTHR15367:SF2">
    <property type="entry name" value="DNA-DIRECTED RNA POLYMERASE III SUBUNIT"/>
    <property type="match status" value="1"/>
</dbReference>
<keyword evidence="3" id="KW-0539">Nucleus</keyword>
<evidence type="ECO:0000256" key="1">
    <source>
        <dbReference type="ARBA" id="ARBA00004123"/>
    </source>
</evidence>
<dbReference type="GeneID" id="10507891"/>
<keyword evidence="6" id="KW-1185">Reference proteome</keyword>
<proteinExistence type="inferred from homology"/>
<reference evidence="6" key="1">
    <citation type="journal article" date="2011" name="Genome Biol.">
        <title>Comparative genomics of the social amoebae Dictyostelium discoideum and Dictyostelium purpureum.</title>
        <authorList>
            <consortium name="US DOE Joint Genome Institute (JGI-PGF)"/>
            <person name="Sucgang R."/>
            <person name="Kuo A."/>
            <person name="Tian X."/>
            <person name="Salerno W."/>
            <person name="Parikh A."/>
            <person name="Feasley C.L."/>
            <person name="Dalin E."/>
            <person name="Tu H."/>
            <person name="Huang E."/>
            <person name="Barry K."/>
            <person name="Lindquist E."/>
            <person name="Shapiro H."/>
            <person name="Bruce D."/>
            <person name="Schmutz J."/>
            <person name="Salamov A."/>
            <person name="Fey P."/>
            <person name="Gaudet P."/>
            <person name="Anjard C."/>
            <person name="Babu M.M."/>
            <person name="Basu S."/>
            <person name="Bushmanova Y."/>
            <person name="van der Wel H."/>
            <person name="Katoh-Kurasawa M."/>
            <person name="Dinh C."/>
            <person name="Coutinho P.M."/>
            <person name="Saito T."/>
            <person name="Elias M."/>
            <person name="Schaap P."/>
            <person name="Kay R.R."/>
            <person name="Henrissat B."/>
            <person name="Eichinger L."/>
            <person name="Rivero F."/>
            <person name="Putnam N.H."/>
            <person name="West C.M."/>
            <person name="Loomis W.F."/>
            <person name="Chisholm R.L."/>
            <person name="Shaulsky G."/>
            <person name="Strassmann J.E."/>
            <person name="Queller D.C."/>
            <person name="Kuspa A."/>
            <person name="Grigoriev I.V."/>
        </authorList>
    </citation>
    <scope>NUCLEOTIDE SEQUENCE [LARGE SCALE GENOMIC DNA]</scope>
    <source>
        <strain evidence="6">QSDP1</strain>
    </source>
</reference>
<dbReference type="VEuPathDB" id="AmoebaDB:DICPUDRAFT_81233"/>
<sequence length="195" mass="22054">MAFRGQSNGGSDSLRRRDYDDDEDDGEKKEKLSFLLPTSNYPTRKDIPPLPTVDLHNFAMITSVVKLKNNYPFSKYNLNKEKIMPKDGIERYRYSSNHDSGADLNLPCSKNGYFPYELVVNRKKPKKKSLVSTKKLDDLQKQEGGAGAAEGEEGEEVEEEDDGEEDDGDYGDENMVDDDEDMEDSDDGRDDEAAF</sequence>
<feature type="compositionally biased region" description="Acidic residues" evidence="4">
    <location>
        <begin position="150"/>
        <end position="195"/>
    </location>
</feature>
<dbReference type="OMA" id="YFPYELV"/>
<protein>
    <recommendedName>
        <fullName evidence="7">DNA-directed RNA polymerase III subunit</fullName>
    </recommendedName>
</protein>
<evidence type="ECO:0000313" key="5">
    <source>
        <dbReference type="EMBL" id="EGC32977.1"/>
    </source>
</evidence>
<feature type="region of interest" description="Disordered" evidence="4">
    <location>
        <begin position="127"/>
        <end position="195"/>
    </location>
</feature>
<dbReference type="InterPro" id="IPR024661">
    <property type="entry name" value="RNA_pol_III_Rpc31"/>
</dbReference>
<accession>F0ZSV9</accession>
<evidence type="ECO:0000256" key="3">
    <source>
        <dbReference type="ARBA" id="ARBA00023242"/>
    </source>
</evidence>
<gene>
    <name evidence="5" type="ORF">DICPUDRAFT_81233</name>
</gene>
<dbReference type="InParanoid" id="F0ZSV9"/>
<name>F0ZSV9_DICPU</name>
<organism evidence="5 6">
    <name type="scientific">Dictyostelium purpureum</name>
    <name type="common">Slime mold</name>
    <dbReference type="NCBI Taxonomy" id="5786"/>
    <lineage>
        <taxon>Eukaryota</taxon>
        <taxon>Amoebozoa</taxon>
        <taxon>Evosea</taxon>
        <taxon>Eumycetozoa</taxon>
        <taxon>Dictyostelia</taxon>
        <taxon>Dictyosteliales</taxon>
        <taxon>Dictyosteliaceae</taxon>
        <taxon>Dictyostelium</taxon>
    </lineage>
</organism>
<dbReference type="KEGG" id="dpp:DICPUDRAFT_81233"/>